<keyword evidence="12" id="KW-0325">Glycoprotein</keyword>
<feature type="transmembrane region" description="Helical" evidence="15">
    <location>
        <begin position="342"/>
        <end position="361"/>
    </location>
</feature>
<reference evidence="17" key="1">
    <citation type="submission" date="2023-10" db="EMBL/GenBank/DDBJ databases">
        <authorList>
            <person name="Chen Y."/>
            <person name="Shah S."/>
            <person name="Dougan E. K."/>
            <person name="Thang M."/>
            <person name="Chan C."/>
        </authorList>
    </citation>
    <scope>NUCLEOTIDE SEQUENCE [LARGE SCALE GENOMIC DNA]</scope>
</reference>
<feature type="transmembrane region" description="Helical" evidence="15">
    <location>
        <begin position="367"/>
        <end position="386"/>
    </location>
</feature>
<dbReference type="Proteomes" id="UP001189429">
    <property type="component" value="Unassembled WGS sequence"/>
</dbReference>
<dbReference type="SMART" id="SM00054">
    <property type="entry name" value="EFh"/>
    <property type="match status" value="2"/>
</dbReference>
<keyword evidence="7" id="KW-0106">Calcium</keyword>
<dbReference type="InterPro" id="IPR002048">
    <property type="entry name" value="EF_hand_dom"/>
</dbReference>
<dbReference type="SUPFAM" id="SSF81324">
    <property type="entry name" value="Voltage-gated potassium channels"/>
    <property type="match status" value="1"/>
</dbReference>
<dbReference type="PROSITE" id="PS00018">
    <property type="entry name" value="EF_HAND_1"/>
    <property type="match status" value="2"/>
</dbReference>
<keyword evidence="4" id="KW-0109">Calcium transport</keyword>
<feature type="transmembrane region" description="Helical" evidence="15">
    <location>
        <begin position="300"/>
        <end position="322"/>
    </location>
</feature>
<sequence>MATLPLSASVMQGDFLDGVVESTLRGVVSQLKAEYQKELKMALAAASQEPAGASEACAEGADLASPSELAVPLNTPVTPVAELGGALRGLAGEPQAAPAAGPPAAAAAARASAVGARLLVAPEREAWSEGERQSLRAGKRSQHSAVWPDKPARASKFADKWQGKLTDQDQDVVKSLREEAVAREEAVLANRVLASGSRASTVEPPPLTGAPSPVKDLSYRIISSSSFDFSMGLIIMLNAITIGVETSIARDGSVIPVGLHVLEYTFLLIYCVELATRLYVSGMMGALSNNWVKFDAVMVVTGTLNLFLTLTTVGGDAASSVVDNANMLKMLRLFRLAKTVRVFVQFRTLWMLIQGLMYAVLPMFWTAIIMGVVIYVFAIIAMELIVPSSADDDPSRVARKYDTIGDAMMTLLQFMTLDSISSVYRPLVETKPWLMTYFLIFILIGPIACMNIVIQTAIMVESALRTANEDQEAKKAWDAMRRKTMMPKLRSMFMAMDTSGDGEVELEEVINSPPEIKEALQHIVGLEELEEVFSLMDYDGSGSIDIEEFVDGIMRSNSDKPSELFVLVKQGKVILERLKYLKMQAGAPNLRFAADGQEPAETNADAWNRLCTS</sequence>
<name>A0ABN9XIV2_9DINO</name>
<protein>
    <recommendedName>
        <fullName evidence="16">EF-hand domain-containing protein</fullName>
    </recommendedName>
</protein>
<evidence type="ECO:0000256" key="11">
    <source>
        <dbReference type="ARBA" id="ARBA00023136"/>
    </source>
</evidence>
<evidence type="ECO:0000313" key="18">
    <source>
        <dbReference type="Proteomes" id="UP001189429"/>
    </source>
</evidence>
<feature type="domain" description="EF-hand" evidence="16">
    <location>
        <begin position="484"/>
        <end position="519"/>
    </location>
</feature>
<dbReference type="SUPFAM" id="SSF47473">
    <property type="entry name" value="EF-hand"/>
    <property type="match status" value="1"/>
</dbReference>
<comment type="caution">
    <text evidence="17">The sequence shown here is derived from an EMBL/GenBank/DDBJ whole genome shotgun (WGS) entry which is preliminary data.</text>
</comment>
<feature type="transmembrane region" description="Helical" evidence="15">
    <location>
        <begin position="433"/>
        <end position="454"/>
    </location>
</feature>
<dbReference type="PANTHER" id="PTHR45628:SF7">
    <property type="entry name" value="VOLTAGE-DEPENDENT CALCIUM CHANNEL TYPE A SUBUNIT ALPHA-1"/>
    <property type="match status" value="1"/>
</dbReference>
<gene>
    <name evidence="17" type="ORF">PCOR1329_LOCUS76212</name>
</gene>
<evidence type="ECO:0000256" key="14">
    <source>
        <dbReference type="SAM" id="MobiDB-lite"/>
    </source>
</evidence>
<evidence type="ECO:0000256" key="9">
    <source>
        <dbReference type="ARBA" id="ARBA00022989"/>
    </source>
</evidence>
<dbReference type="PROSITE" id="PS50222">
    <property type="entry name" value="EF_HAND_2"/>
    <property type="match status" value="2"/>
</dbReference>
<dbReference type="Gene3D" id="1.20.120.350">
    <property type="entry name" value="Voltage-gated potassium channels. Chain C"/>
    <property type="match status" value="1"/>
</dbReference>
<keyword evidence="2" id="KW-0813">Transport</keyword>
<dbReference type="EMBL" id="CAUYUJ010020458">
    <property type="protein sequence ID" value="CAK0898307.1"/>
    <property type="molecule type" value="Genomic_DNA"/>
</dbReference>
<keyword evidence="5" id="KW-0107">Calcium channel</keyword>
<feature type="region of interest" description="Disordered" evidence="14">
    <location>
        <begin position="125"/>
        <end position="153"/>
    </location>
</feature>
<keyword evidence="13" id="KW-0407">Ion channel</keyword>
<dbReference type="InterPro" id="IPR011992">
    <property type="entry name" value="EF-hand-dom_pair"/>
</dbReference>
<evidence type="ECO:0000256" key="3">
    <source>
        <dbReference type="ARBA" id="ARBA00022553"/>
    </source>
</evidence>
<keyword evidence="6 15" id="KW-0812">Transmembrane</keyword>
<dbReference type="InterPro" id="IPR027359">
    <property type="entry name" value="Volt_channel_dom_sf"/>
</dbReference>
<organism evidence="17 18">
    <name type="scientific">Prorocentrum cordatum</name>
    <dbReference type="NCBI Taxonomy" id="2364126"/>
    <lineage>
        <taxon>Eukaryota</taxon>
        <taxon>Sar</taxon>
        <taxon>Alveolata</taxon>
        <taxon>Dinophyceae</taxon>
        <taxon>Prorocentrales</taxon>
        <taxon>Prorocentraceae</taxon>
        <taxon>Prorocentrum</taxon>
    </lineage>
</organism>
<evidence type="ECO:0000259" key="16">
    <source>
        <dbReference type="PROSITE" id="PS50222"/>
    </source>
</evidence>
<proteinExistence type="predicted"/>
<evidence type="ECO:0000256" key="6">
    <source>
        <dbReference type="ARBA" id="ARBA00022692"/>
    </source>
</evidence>
<dbReference type="Pfam" id="PF13499">
    <property type="entry name" value="EF-hand_7"/>
    <property type="match status" value="1"/>
</dbReference>
<evidence type="ECO:0000256" key="8">
    <source>
        <dbReference type="ARBA" id="ARBA00022882"/>
    </source>
</evidence>
<keyword evidence="10" id="KW-0406">Ion transport</keyword>
<keyword evidence="8" id="KW-0851">Voltage-gated channel</keyword>
<evidence type="ECO:0000256" key="7">
    <source>
        <dbReference type="ARBA" id="ARBA00022837"/>
    </source>
</evidence>
<dbReference type="InterPro" id="IPR050599">
    <property type="entry name" value="VDCC_alpha-1_subunit"/>
</dbReference>
<feature type="compositionally biased region" description="Basic and acidic residues" evidence="14">
    <location>
        <begin position="125"/>
        <end position="134"/>
    </location>
</feature>
<dbReference type="Gene3D" id="1.10.287.70">
    <property type="match status" value="1"/>
</dbReference>
<evidence type="ECO:0000256" key="5">
    <source>
        <dbReference type="ARBA" id="ARBA00022673"/>
    </source>
</evidence>
<evidence type="ECO:0000313" key="17">
    <source>
        <dbReference type="EMBL" id="CAK0898307.1"/>
    </source>
</evidence>
<feature type="transmembrane region" description="Helical" evidence="15">
    <location>
        <begin position="261"/>
        <end position="280"/>
    </location>
</feature>
<evidence type="ECO:0000256" key="10">
    <source>
        <dbReference type="ARBA" id="ARBA00023065"/>
    </source>
</evidence>
<evidence type="ECO:0000256" key="13">
    <source>
        <dbReference type="ARBA" id="ARBA00023303"/>
    </source>
</evidence>
<accession>A0ABN9XIV2</accession>
<evidence type="ECO:0000256" key="2">
    <source>
        <dbReference type="ARBA" id="ARBA00022448"/>
    </source>
</evidence>
<feature type="domain" description="EF-hand" evidence="16">
    <location>
        <begin position="524"/>
        <end position="559"/>
    </location>
</feature>
<dbReference type="InterPro" id="IPR005821">
    <property type="entry name" value="Ion_trans_dom"/>
</dbReference>
<dbReference type="PANTHER" id="PTHR45628">
    <property type="entry name" value="VOLTAGE-DEPENDENT CALCIUM CHANNEL TYPE A SUBUNIT ALPHA-1"/>
    <property type="match status" value="1"/>
</dbReference>
<keyword evidence="18" id="KW-1185">Reference proteome</keyword>
<evidence type="ECO:0000256" key="15">
    <source>
        <dbReference type="SAM" id="Phobius"/>
    </source>
</evidence>
<comment type="subcellular location">
    <subcellularLocation>
        <location evidence="1">Membrane</location>
        <topology evidence="1">Multi-pass membrane protein</topology>
    </subcellularLocation>
</comment>
<keyword evidence="3" id="KW-0597">Phosphoprotein</keyword>
<dbReference type="Gene3D" id="1.10.238.10">
    <property type="entry name" value="EF-hand"/>
    <property type="match status" value="1"/>
</dbReference>
<evidence type="ECO:0000256" key="4">
    <source>
        <dbReference type="ARBA" id="ARBA00022568"/>
    </source>
</evidence>
<dbReference type="InterPro" id="IPR018247">
    <property type="entry name" value="EF_Hand_1_Ca_BS"/>
</dbReference>
<dbReference type="Pfam" id="PF00520">
    <property type="entry name" value="Ion_trans"/>
    <property type="match status" value="1"/>
</dbReference>
<keyword evidence="9 15" id="KW-1133">Transmembrane helix</keyword>
<feature type="transmembrane region" description="Helical" evidence="15">
    <location>
        <begin position="229"/>
        <end position="249"/>
    </location>
</feature>
<evidence type="ECO:0000256" key="1">
    <source>
        <dbReference type="ARBA" id="ARBA00004141"/>
    </source>
</evidence>
<evidence type="ECO:0000256" key="12">
    <source>
        <dbReference type="ARBA" id="ARBA00023180"/>
    </source>
</evidence>
<keyword evidence="11 15" id="KW-0472">Membrane</keyword>
<dbReference type="CDD" id="cd00051">
    <property type="entry name" value="EFh"/>
    <property type="match status" value="1"/>
</dbReference>